<dbReference type="Pfam" id="PF14398">
    <property type="entry name" value="ATPgrasp_YheCD"/>
    <property type="match status" value="1"/>
</dbReference>
<evidence type="ECO:0000313" key="1">
    <source>
        <dbReference type="EMBL" id="ASS93672.1"/>
    </source>
</evidence>
<name>A0A223EEI9_9BACI</name>
<reference evidence="1 2" key="1">
    <citation type="submission" date="2016-10" db="EMBL/GenBank/DDBJ databases">
        <title>The whole genome sequencing and assembly of Bacillus simplex DSM 1321 strain.</title>
        <authorList>
            <person name="Park M.-K."/>
            <person name="Lee Y.-J."/>
            <person name="Yi H."/>
            <person name="Bahn Y.-S."/>
            <person name="Kim J.F."/>
            <person name="Lee D.-W."/>
        </authorList>
    </citation>
    <scope>NUCLEOTIDE SEQUENCE [LARGE SCALE GENOMIC DNA]</scope>
    <source>
        <strain evidence="1 2">DSM 1321</strain>
    </source>
</reference>
<accession>A0A223EEI9</accession>
<dbReference type="EMBL" id="CP017704">
    <property type="protein sequence ID" value="ASS93672.1"/>
    <property type="molecule type" value="Genomic_DNA"/>
</dbReference>
<organism evidence="1 2">
    <name type="scientific">Peribacillus simplex NBRC 15720 = DSM 1321</name>
    <dbReference type="NCBI Taxonomy" id="1349754"/>
    <lineage>
        <taxon>Bacteria</taxon>
        <taxon>Bacillati</taxon>
        <taxon>Bacillota</taxon>
        <taxon>Bacilli</taxon>
        <taxon>Bacillales</taxon>
        <taxon>Bacillaceae</taxon>
        <taxon>Peribacillus</taxon>
    </lineage>
</organism>
<dbReference type="Proteomes" id="UP000214618">
    <property type="component" value="Chromosome"/>
</dbReference>
<protein>
    <recommendedName>
        <fullName evidence="3">ATP-grasp domain-containing protein</fullName>
    </recommendedName>
</protein>
<evidence type="ECO:0000313" key="2">
    <source>
        <dbReference type="Proteomes" id="UP000214618"/>
    </source>
</evidence>
<dbReference type="GeneID" id="56472404"/>
<sequence length="356" mass="41118">MLIGLMAASDIHENNYFTEIAKTAKSFNMKVCKFLPENIDMGLKKVRGERFDAENETWIAASFDLPDFVYDRCFHGLVRESTETRHKIDWLKDNSNFLGLGLPGKWEVYQILKNHPHLQAFFPETVQVTTPEDITGHLERLDKIIIKPEFGAGGTGIYLLSNTEDGTLVSMTKKGTKYDRQFSSKSQLNKWLQHLLNRYRYLCQPYLELCNQNNEPFDLRILLQKNERNHWMERGRGIRTGQKDGITSNLATGGEAFSLDTFIKRNPETITIAVERKIQHILRTLPIETEAVFERLFELGIDLGIDKKGQIWIMDINSKPGRKIIQALQPETMKDIHRAPFQYSQYLAEHLQKAGE</sequence>
<dbReference type="InterPro" id="IPR026838">
    <property type="entry name" value="YheC/D"/>
</dbReference>
<gene>
    <name evidence="1" type="ORF">BS1321_06620</name>
</gene>
<proteinExistence type="predicted"/>
<evidence type="ECO:0008006" key="3">
    <source>
        <dbReference type="Google" id="ProtNLM"/>
    </source>
</evidence>
<dbReference type="Gene3D" id="3.30.470.20">
    <property type="entry name" value="ATP-grasp fold, B domain"/>
    <property type="match status" value="1"/>
</dbReference>
<dbReference type="AlphaFoldDB" id="A0A223EEI9"/>
<dbReference type="OrthoDB" id="7869153at2"/>
<dbReference type="SUPFAM" id="SSF56059">
    <property type="entry name" value="Glutathione synthetase ATP-binding domain-like"/>
    <property type="match status" value="1"/>
</dbReference>
<dbReference type="RefSeq" id="WP_063232283.1">
    <property type="nucleotide sequence ID" value="NZ_BCVO01000002.1"/>
</dbReference>